<name>A0A0B9AAS7_9SPHN</name>
<dbReference type="PATRIC" id="fig|48936.3.peg.1546"/>
<gene>
    <name evidence="1" type="ORF">NJ75_01542</name>
</gene>
<dbReference type="Proteomes" id="UP000031338">
    <property type="component" value="Unassembled WGS sequence"/>
</dbReference>
<dbReference type="GO" id="GO:0008168">
    <property type="term" value="F:methyltransferase activity"/>
    <property type="evidence" value="ECO:0007669"/>
    <property type="project" value="UniProtKB-KW"/>
</dbReference>
<keyword evidence="1" id="KW-0808">Transferase</keyword>
<comment type="caution">
    <text evidence="1">The sequence shown here is derived from an EMBL/GenBank/DDBJ whole genome shotgun (WGS) entry which is preliminary data.</text>
</comment>
<dbReference type="Pfam" id="PF01135">
    <property type="entry name" value="PCMT"/>
    <property type="match status" value="1"/>
</dbReference>
<keyword evidence="1" id="KW-0489">Methyltransferase</keyword>
<accession>A0A0B9AAS7</accession>
<reference evidence="1 2" key="1">
    <citation type="submission" date="2014-10" db="EMBL/GenBank/DDBJ databases">
        <title>Draft genome sequence of Novosphingobium subterraneum DSM 12447.</title>
        <authorList>
            <person name="Gan H.M."/>
            <person name="Gan H.Y."/>
            <person name="Savka M.A."/>
        </authorList>
    </citation>
    <scope>NUCLEOTIDE SEQUENCE [LARGE SCALE GENOMIC DNA]</scope>
    <source>
        <strain evidence="1 2">DSM 12447</strain>
    </source>
</reference>
<dbReference type="EMBL" id="JRVC01000006">
    <property type="protein sequence ID" value="KHS47746.1"/>
    <property type="molecule type" value="Genomic_DNA"/>
</dbReference>
<dbReference type="STRING" id="48936.NJ75_01542"/>
<dbReference type="SUPFAM" id="SSF53335">
    <property type="entry name" value="S-adenosyl-L-methionine-dependent methyltransferases"/>
    <property type="match status" value="1"/>
</dbReference>
<keyword evidence="2" id="KW-1185">Reference proteome</keyword>
<dbReference type="InterPro" id="IPR029063">
    <property type="entry name" value="SAM-dependent_MTases_sf"/>
</dbReference>
<proteinExistence type="predicted"/>
<dbReference type="GO" id="GO:0032259">
    <property type="term" value="P:methylation"/>
    <property type="evidence" value="ECO:0007669"/>
    <property type="project" value="UniProtKB-KW"/>
</dbReference>
<sequence length="197" mass="20561">MTVVEDRPAADEMLVARRAMIDSQLRVSGVNSPAILNAFNAVPREDFVPAERRAVAYIDRAVPLGGGRSLSPALTYGQMLEAAQTGREDNVLVISPNGYLAALAAQLADSVTRAESLASAQGGPYSLILIDGAAEVLPDSLAGLLANDGRIVTGIADRGVTRLAMARKALGKVVATPLAEADFAVLAEFAAPKTWSF</sequence>
<organism evidence="1 2">
    <name type="scientific">Novosphingobium subterraneum</name>
    <dbReference type="NCBI Taxonomy" id="48936"/>
    <lineage>
        <taxon>Bacteria</taxon>
        <taxon>Pseudomonadati</taxon>
        <taxon>Pseudomonadota</taxon>
        <taxon>Alphaproteobacteria</taxon>
        <taxon>Sphingomonadales</taxon>
        <taxon>Sphingomonadaceae</taxon>
        <taxon>Novosphingobium</taxon>
    </lineage>
</organism>
<dbReference type="AlphaFoldDB" id="A0A0B9AAS7"/>
<dbReference type="RefSeq" id="WP_039333085.1">
    <property type="nucleotide sequence ID" value="NZ_JRVC01000006.1"/>
</dbReference>
<protein>
    <submittedName>
        <fullName evidence="1">Protein-L-isoaspartate(D-aspartate) O-methyltransferase</fullName>
    </submittedName>
</protein>
<evidence type="ECO:0000313" key="1">
    <source>
        <dbReference type="EMBL" id="KHS47746.1"/>
    </source>
</evidence>
<evidence type="ECO:0000313" key="2">
    <source>
        <dbReference type="Proteomes" id="UP000031338"/>
    </source>
</evidence>
<dbReference type="Gene3D" id="3.40.50.150">
    <property type="entry name" value="Vaccinia Virus protein VP39"/>
    <property type="match status" value="2"/>
</dbReference>